<accession>A0A1Y6MBQ4</accession>
<dbReference type="GO" id="GO:0051537">
    <property type="term" value="F:2 iron, 2 sulfur cluster binding"/>
    <property type="evidence" value="ECO:0007669"/>
    <property type="project" value="TreeGrafter"/>
</dbReference>
<dbReference type="EMBL" id="FYAJ01000001">
    <property type="protein sequence ID" value="SMY33180.1"/>
    <property type="molecule type" value="Genomic_DNA"/>
</dbReference>
<keyword evidence="4" id="KW-1185">Reference proteome</keyword>
<gene>
    <name evidence="3" type="primary">iscA_1</name>
    <name evidence="3" type="ORF">PAND9192_00805</name>
</gene>
<dbReference type="RefSeq" id="WP_087852629.1">
    <property type="nucleotide sequence ID" value="NZ_FYAJ01000001.1"/>
</dbReference>
<dbReference type="SUPFAM" id="SSF89360">
    <property type="entry name" value="HesB-like domain"/>
    <property type="match status" value="1"/>
</dbReference>
<name>A0A1Y6MBQ4_9GAMM</name>
<dbReference type="InterPro" id="IPR035903">
    <property type="entry name" value="HesB-like_dom_sf"/>
</dbReference>
<dbReference type="InterPro" id="IPR017870">
    <property type="entry name" value="FeS_cluster_insertion_CS"/>
</dbReference>
<dbReference type="PANTHER" id="PTHR10072">
    <property type="entry name" value="IRON-SULFUR CLUSTER ASSEMBLY PROTEIN"/>
    <property type="match status" value="1"/>
</dbReference>
<dbReference type="PANTHER" id="PTHR10072:SF47">
    <property type="entry name" value="PROTEIN SUFA"/>
    <property type="match status" value="1"/>
</dbReference>
<reference evidence="4" key="1">
    <citation type="submission" date="2017-06" db="EMBL/GenBank/DDBJ databases">
        <authorList>
            <person name="Rodrigo-Torres L."/>
            <person name="Arahal R.D."/>
            <person name="Lucena T."/>
        </authorList>
    </citation>
    <scope>NUCLEOTIDE SEQUENCE [LARGE SCALE GENOMIC DNA]</scope>
    <source>
        <strain evidence="4">CECT 9192</strain>
    </source>
</reference>
<sequence>MENHFQGVEEFSLQDQTWRGVTATMAAANRILALSQSGSVVRFSVKTSGCTGYAYVIEQQDNSQVDDVQFESNGCVFYVKLNALPIFDGTEIDFVRQGLNQSFIYHNPNVKTECGCGESFGI</sequence>
<protein>
    <submittedName>
        <fullName evidence="3">Iron-binding protein IscA</fullName>
    </submittedName>
</protein>
<evidence type="ECO:0000313" key="3">
    <source>
        <dbReference type="EMBL" id="SMY33180.1"/>
    </source>
</evidence>
<dbReference type="Proteomes" id="UP000195719">
    <property type="component" value="Unassembled WGS sequence"/>
</dbReference>
<evidence type="ECO:0000256" key="1">
    <source>
        <dbReference type="ARBA" id="ARBA00006718"/>
    </source>
</evidence>
<dbReference type="GO" id="GO:0016226">
    <property type="term" value="P:iron-sulfur cluster assembly"/>
    <property type="evidence" value="ECO:0007669"/>
    <property type="project" value="InterPro"/>
</dbReference>
<dbReference type="InterPro" id="IPR016092">
    <property type="entry name" value="ATAP"/>
</dbReference>
<comment type="similarity">
    <text evidence="1">Belongs to the HesB/IscA family.</text>
</comment>
<dbReference type="NCBIfam" id="TIGR00049">
    <property type="entry name" value="iron-sulfur cluster assembly accessory protein"/>
    <property type="match status" value="1"/>
</dbReference>
<organism evidence="3 4">
    <name type="scientific">Photobacterium andalusiense</name>
    <dbReference type="NCBI Taxonomy" id="2204296"/>
    <lineage>
        <taxon>Bacteria</taxon>
        <taxon>Pseudomonadati</taxon>
        <taxon>Pseudomonadota</taxon>
        <taxon>Gammaproteobacteria</taxon>
        <taxon>Vibrionales</taxon>
        <taxon>Vibrionaceae</taxon>
        <taxon>Photobacterium</taxon>
    </lineage>
</organism>
<dbReference type="PROSITE" id="PS01152">
    <property type="entry name" value="HESB"/>
    <property type="match status" value="1"/>
</dbReference>
<dbReference type="InterPro" id="IPR050322">
    <property type="entry name" value="Fe-S_cluster_asmbl/transfer"/>
</dbReference>
<dbReference type="Gene3D" id="2.60.300.12">
    <property type="entry name" value="HesB-like domain"/>
    <property type="match status" value="1"/>
</dbReference>
<dbReference type="Pfam" id="PF01521">
    <property type="entry name" value="Fe-S_biosyn"/>
    <property type="match status" value="1"/>
</dbReference>
<dbReference type="InterPro" id="IPR000361">
    <property type="entry name" value="ATAP_core_dom"/>
</dbReference>
<dbReference type="GO" id="GO:0005829">
    <property type="term" value="C:cytosol"/>
    <property type="evidence" value="ECO:0007669"/>
    <property type="project" value="TreeGrafter"/>
</dbReference>
<dbReference type="AlphaFoldDB" id="A0A1Y6MBQ4"/>
<evidence type="ECO:0000313" key="4">
    <source>
        <dbReference type="Proteomes" id="UP000195719"/>
    </source>
</evidence>
<proteinExistence type="inferred from homology"/>
<feature type="domain" description="Core" evidence="2">
    <location>
        <begin position="22"/>
        <end position="118"/>
    </location>
</feature>
<evidence type="ECO:0000259" key="2">
    <source>
        <dbReference type="Pfam" id="PF01521"/>
    </source>
</evidence>